<reference evidence="1 2" key="1">
    <citation type="submission" date="2020-07" db="EMBL/GenBank/DDBJ databases">
        <title>Sequencing the genomes of 1000 actinobacteria strains.</title>
        <authorList>
            <person name="Klenk H.-P."/>
        </authorList>
    </citation>
    <scope>NUCLEOTIDE SEQUENCE [LARGE SCALE GENOMIC DNA]</scope>
    <source>
        <strain evidence="1 2">DSM 21350</strain>
    </source>
</reference>
<comment type="caution">
    <text evidence="1">The sequence shown here is derived from an EMBL/GenBank/DDBJ whole genome shotgun (WGS) entry which is preliminary data.</text>
</comment>
<evidence type="ECO:0000313" key="1">
    <source>
        <dbReference type="EMBL" id="NYD41103.1"/>
    </source>
</evidence>
<dbReference type="SUPFAM" id="SSF46785">
    <property type="entry name" value="Winged helix' DNA-binding domain"/>
    <property type="match status" value="1"/>
</dbReference>
<evidence type="ECO:0000313" key="2">
    <source>
        <dbReference type="Proteomes" id="UP000535511"/>
    </source>
</evidence>
<dbReference type="AlphaFoldDB" id="A0A7Y9E4I0"/>
<name>A0A7Y9E4I0_9ACTN</name>
<dbReference type="EMBL" id="JACCBG010000001">
    <property type="protein sequence ID" value="NYD41103.1"/>
    <property type="molecule type" value="Genomic_DNA"/>
</dbReference>
<keyword evidence="2" id="KW-1185">Reference proteome</keyword>
<dbReference type="InterPro" id="IPR036388">
    <property type="entry name" value="WH-like_DNA-bd_sf"/>
</dbReference>
<sequence>MTSARLADPAPQFPPGSRRAAALALLRDTDQPLSVAEVAEAMDLHVNTARFHLDGLVDDGLAVRTTEPRETPGRPRILYSSEGLSPGPRSYELLAQMLTGFVSSLEGADTATVELGKAWGRHLVERAAPSERVDAEEALSRLDRMLDAVGFQPETQATEGGAEVRLRHCPFREVAKQHPDVVCAIHLGLMQGALDELDAPLATTSLEPFATPHACLARLATTRAAGRPE</sequence>
<accession>A0A7Y9E4I0</accession>
<dbReference type="Gene3D" id="1.10.10.10">
    <property type="entry name" value="Winged helix-like DNA-binding domain superfamily/Winged helix DNA-binding domain"/>
    <property type="match status" value="1"/>
</dbReference>
<dbReference type="RefSeq" id="WP_343051978.1">
    <property type="nucleotide sequence ID" value="NZ_JACCBG010000001.1"/>
</dbReference>
<gene>
    <name evidence="1" type="ORF">BJZ21_001186</name>
</gene>
<organism evidence="1 2">
    <name type="scientific">Nocardioides panaciterrulae</name>
    <dbReference type="NCBI Taxonomy" id="661492"/>
    <lineage>
        <taxon>Bacteria</taxon>
        <taxon>Bacillati</taxon>
        <taxon>Actinomycetota</taxon>
        <taxon>Actinomycetes</taxon>
        <taxon>Propionibacteriales</taxon>
        <taxon>Nocardioidaceae</taxon>
        <taxon>Nocardioides</taxon>
    </lineage>
</organism>
<dbReference type="InterPro" id="IPR036390">
    <property type="entry name" value="WH_DNA-bd_sf"/>
</dbReference>
<dbReference type="Proteomes" id="UP000535511">
    <property type="component" value="Unassembled WGS sequence"/>
</dbReference>
<dbReference type="Pfam" id="PF12840">
    <property type="entry name" value="HTH_20"/>
    <property type="match status" value="1"/>
</dbReference>
<proteinExistence type="predicted"/>
<protein>
    <submittedName>
        <fullName evidence="1">Putative ArsR family transcriptional regulator</fullName>
    </submittedName>
</protein>